<dbReference type="Proteomes" id="UP000326396">
    <property type="component" value="Linkage Group LG14"/>
</dbReference>
<dbReference type="EMBL" id="SZYD01000006">
    <property type="protein sequence ID" value="KAD5961799.1"/>
    <property type="molecule type" value="Genomic_DNA"/>
</dbReference>
<accession>A0A5N6P8A6</accession>
<evidence type="ECO:0000313" key="2">
    <source>
        <dbReference type="EMBL" id="KAD5961799.1"/>
    </source>
</evidence>
<protein>
    <submittedName>
        <fullName evidence="2">Uncharacterized protein</fullName>
    </submittedName>
</protein>
<evidence type="ECO:0000313" key="1">
    <source>
        <dbReference type="EMBL" id="KAC9313694.1"/>
    </source>
</evidence>
<dbReference type="EMBL" id="SZYD01002638">
    <property type="protein sequence ID" value="KAC9313694.1"/>
    <property type="molecule type" value="Genomic_DNA"/>
</dbReference>
<reference evidence="2 3" key="1">
    <citation type="submission" date="2019-05" db="EMBL/GenBank/DDBJ databases">
        <title>Mikania micrantha, genome provides insights into the molecular mechanism of rapid growth.</title>
        <authorList>
            <person name="Liu B."/>
        </authorList>
    </citation>
    <scope>NUCLEOTIDE SEQUENCE [LARGE SCALE GENOMIC DNA]</scope>
    <source>
        <strain evidence="2">NLD-2019</strain>
        <tissue evidence="2">Leaf</tissue>
    </source>
</reference>
<gene>
    <name evidence="2" type="ORF">E3N88_13272</name>
    <name evidence="1" type="ORF">E3N88_46011</name>
</gene>
<proteinExistence type="predicted"/>
<sequence>MSWQISIGRLHVLVVSNARKLLTSPLQKHIIIISWVYRIGALRKSRRWRGLEANGGGRDQELEFTGYRCDDEPKMETLEADGRERALELGFRG</sequence>
<dbReference type="AlphaFoldDB" id="A0A5N6P8A6"/>
<keyword evidence="3" id="KW-1185">Reference proteome</keyword>
<comment type="caution">
    <text evidence="2">The sequence shown here is derived from an EMBL/GenBank/DDBJ whole genome shotgun (WGS) entry which is preliminary data.</text>
</comment>
<organism evidence="2 3">
    <name type="scientific">Mikania micrantha</name>
    <name type="common">bitter vine</name>
    <dbReference type="NCBI Taxonomy" id="192012"/>
    <lineage>
        <taxon>Eukaryota</taxon>
        <taxon>Viridiplantae</taxon>
        <taxon>Streptophyta</taxon>
        <taxon>Embryophyta</taxon>
        <taxon>Tracheophyta</taxon>
        <taxon>Spermatophyta</taxon>
        <taxon>Magnoliopsida</taxon>
        <taxon>eudicotyledons</taxon>
        <taxon>Gunneridae</taxon>
        <taxon>Pentapetalae</taxon>
        <taxon>asterids</taxon>
        <taxon>campanulids</taxon>
        <taxon>Asterales</taxon>
        <taxon>Asteraceae</taxon>
        <taxon>Asteroideae</taxon>
        <taxon>Heliantheae alliance</taxon>
        <taxon>Eupatorieae</taxon>
        <taxon>Mikania</taxon>
    </lineage>
</organism>
<evidence type="ECO:0000313" key="3">
    <source>
        <dbReference type="Proteomes" id="UP000326396"/>
    </source>
</evidence>
<name>A0A5N6P8A6_9ASTR</name>